<evidence type="ECO:0000313" key="5">
    <source>
        <dbReference type="Proteomes" id="UP000290572"/>
    </source>
</evidence>
<proteinExistence type="predicted"/>
<feature type="compositionally biased region" description="Basic residues" evidence="1">
    <location>
        <begin position="202"/>
        <end position="211"/>
    </location>
</feature>
<gene>
    <name evidence="4" type="ORF">ROHU_008802</name>
</gene>
<sequence>MSELECRGSGCNRRDAELEAAVPSKPRPPVKRKLGNGKIKKDEQYVNHTQILSCSPVSASPLLITGVVVGLSVFLLIFISLVLLWRYKKNKDQQCNINQTSDPNQSAESQTENSPLQSDDTATEPNNVTYSEVRRNEKKSKSKDIDTAGPSDLVYAQIDIKDKKKTEGKGKSSESGDTFYSELKHNTDRGADAGDATYAQPIRKKNKTRPKPKPELTSDPAGAALTGNTVTLTCRMDPSTGWDFYWYKHTLNPETKKTETNSYRVKIDSESDGGQYWCRAGRGKPVYYTQYSDALWVNVTAASLSSLLVTGVVVGLSVFLLIFISLVLLWRYKKNKDQQRNINQTSDPNQSAESQTENSPLQSEPNNVTYSEVRRKEKKSKNKNIDTAGPSDLVYAQIDIKDKKKTKGKGKSSESGDTFYSELKHNTDRGADAGDATCAQPIRKKNKTRADAAAAVEKRLLRVWTLLRQFGSRKKGSCGSGYCCGSEEVEKKAPAVAGTAVSVRK</sequence>
<dbReference type="InterPro" id="IPR013783">
    <property type="entry name" value="Ig-like_fold"/>
</dbReference>
<dbReference type="SUPFAM" id="SSF48726">
    <property type="entry name" value="Immunoglobulin"/>
    <property type="match status" value="1"/>
</dbReference>
<dbReference type="PROSITE" id="PS50835">
    <property type="entry name" value="IG_LIKE"/>
    <property type="match status" value="1"/>
</dbReference>
<feature type="region of interest" description="Disordered" evidence="1">
    <location>
        <begin position="17"/>
        <end position="39"/>
    </location>
</feature>
<keyword evidence="4" id="KW-0675">Receptor</keyword>
<reference evidence="4 5" key="1">
    <citation type="submission" date="2018-03" db="EMBL/GenBank/DDBJ databases">
        <title>Draft genome sequence of Rohu Carp (Labeo rohita).</title>
        <authorList>
            <person name="Das P."/>
            <person name="Kushwaha B."/>
            <person name="Joshi C.G."/>
            <person name="Kumar D."/>
            <person name="Nagpure N.S."/>
            <person name="Sahoo L."/>
            <person name="Das S.P."/>
            <person name="Bit A."/>
            <person name="Patnaik S."/>
            <person name="Meher P.K."/>
            <person name="Jayasankar P."/>
            <person name="Koringa P.G."/>
            <person name="Patel N.V."/>
            <person name="Hinsu A.T."/>
            <person name="Kumar R."/>
            <person name="Pandey M."/>
            <person name="Agarwal S."/>
            <person name="Srivastava S."/>
            <person name="Singh M."/>
            <person name="Iquebal M.A."/>
            <person name="Jaiswal S."/>
            <person name="Angadi U.B."/>
            <person name="Kumar N."/>
            <person name="Raza M."/>
            <person name="Shah T.M."/>
            <person name="Rai A."/>
            <person name="Jena J.K."/>
        </authorList>
    </citation>
    <scope>NUCLEOTIDE SEQUENCE [LARGE SCALE GENOMIC DNA]</scope>
    <source>
        <strain evidence="4">DASCIFA01</strain>
        <tissue evidence="4">Testis</tissue>
    </source>
</reference>
<dbReference type="InterPro" id="IPR003599">
    <property type="entry name" value="Ig_sub"/>
</dbReference>
<organism evidence="4 5">
    <name type="scientific">Labeo rohita</name>
    <name type="common">Indian major carp</name>
    <name type="synonym">Cyprinus rohita</name>
    <dbReference type="NCBI Taxonomy" id="84645"/>
    <lineage>
        <taxon>Eukaryota</taxon>
        <taxon>Metazoa</taxon>
        <taxon>Chordata</taxon>
        <taxon>Craniata</taxon>
        <taxon>Vertebrata</taxon>
        <taxon>Euteleostomi</taxon>
        <taxon>Actinopterygii</taxon>
        <taxon>Neopterygii</taxon>
        <taxon>Teleostei</taxon>
        <taxon>Ostariophysi</taxon>
        <taxon>Cypriniformes</taxon>
        <taxon>Cyprinidae</taxon>
        <taxon>Labeoninae</taxon>
        <taxon>Labeonini</taxon>
        <taxon>Labeo</taxon>
    </lineage>
</organism>
<dbReference type="PANTHER" id="PTHR46484">
    <property type="entry name" value="SI:CH211-171H4.5-RELATED"/>
    <property type="match status" value="1"/>
</dbReference>
<comment type="caution">
    <text evidence="4">The sequence shown here is derived from an EMBL/GenBank/DDBJ whole genome shotgun (WGS) entry which is preliminary data.</text>
</comment>
<feature type="compositionally biased region" description="Polar residues" evidence="1">
    <location>
        <begin position="96"/>
        <end position="130"/>
    </location>
</feature>
<dbReference type="InterPro" id="IPR007110">
    <property type="entry name" value="Ig-like_dom"/>
</dbReference>
<feature type="compositionally biased region" description="Basic and acidic residues" evidence="1">
    <location>
        <begin position="164"/>
        <end position="174"/>
    </location>
</feature>
<dbReference type="Proteomes" id="UP000290572">
    <property type="component" value="Unassembled WGS sequence"/>
</dbReference>
<dbReference type="AlphaFoldDB" id="A0A498ME06"/>
<keyword evidence="5" id="KW-1185">Reference proteome</keyword>
<keyword evidence="2" id="KW-0472">Membrane</keyword>
<feature type="region of interest" description="Disordered" evidence="1">
    <location>
        <begin position="96"/>
        <end position="148"/>
    </location>
</feature>
<dbReference type="STRING" id="84645.A0A498ME06"/>
<dbReference type="Gene3D" id="2.60.40.10">
    <property type="entry name" value="Immunoglobulins"/>
    <property type="match status" value="1"/>
</dbReference>
<dbReference type="PANTHER" id="PTHR46484:SF1">
    <property type="entry name" value="SCHWANN CELL MYELIN PROTEIN-RELATED"/>
    <property type="match status" value="1"/>
</dbReference>
<feature type="compositionally biased region" description="Polar residues" evidence="1">
    <location>
        <begin position="340"/>
        <end position="370"/>
    </location>
</feature>
<feature type="transmembrane region" description="Helical" evidence="2">
    <location>
        <begin position="62"/>
        <end position="85"/>
    </location>
</feature>
<feature type="transmembrane region" description="Helical" evidence="2">
    <location>
        <begin position="307"/>
        <end position="330"/>
    </location>
</feature>
<dbReference type="Pfam" id="PF13927">
    <property type="entry name" value="Ig_3"/>
    <property type="match status" value="1"/>
</dbReference>
<accession>A0A498ME06</accession>
<name>A0A498ME06_LABRO</name>
<keyword evidence="2" id="KW-1133">Transmembrane helix</keyword>
<keyword evidence="2" id="KW-0812">Transmembrane</keyword>
<evidence type="ECO:0000259" key="3">
    <source>
        <dbReference type="PROSITE" id="PS50835"/>
    </source>
</evidence>
<dbReference type="InterPro" id="IPR036179">
    <property type="entry name" value="Ig-like_dom_sf"/>
</dbReference>
<protein>
    <submittedName>
        <fullName evidence="4">Fc receptor 5</fullName>
    </submittedName>
</protein>
<evidence type="ECO:0000256" key="2">
    <source>
        <dbReference type="SAM" id="Phobius"/>
    </source>
</evidence>
<dbReference type="EMBL" id="QBIY01012859">
    <property type="protein sequence ID" value="RXN15257.1"/>
    <property type="molecule type" value="Genomic_DNA"/>
</dbReference>
<feature type="domain" description="Ig-like" evidence="3">
    <location>
        <begin position="214"/>
        <end position="280"/>
    </location>
</feature>
<evidence type="ECO:0000313" key="4">
    <source>
        <dbReference type="EMBL" id="RXN15257.1"/>
    </source>
</evidence>
<feature type="compositionally biased region" description="Basic and acidic residues" evidence="1">
    <location>
        <begin position="182"/>
        <end position="192"/>
    </location>
</feature>
<feature type="region of interest" description="Disordered" evidence="1">
    <location>
        <begin position="340"/>
        <end position="389"/>
    </location>
</feature>
<dbReference type="SMART" id="SM00409">
    <property type="entry name" value="IG"/>
    <property type="match status" value="1"/>
</dbReference>
<evidence type="ECO:0000256" key="1">
    <source>
        <dbReference type="SAM" id="MobiDB-lite"/>
    </source>
</evidence>
<feature type="region of interest" description="Disordered" evidence="1">
    <location>
        <begin position="164"/>
        <end position="224"/>
    </location>
</feature>